<dbReference type="InterPro" id="IPR001128">
    <property type="entry name" value="Cyt_P450"/>
</dbReference>
<dbReference type="PANTHER" id="PTHR47953">
    <property type="entry name" value="OS08G0105600 PROTEIN"/>
    <property type="match status" value="1"/>
</dbReference>
<dbReference type="InterPro" id="IPR002403">
    <property type="entry name" value="Cyt_P450_E_grp-IV"/>
</dbReference>
<evidence type="ECO:0000256" key="3">
    <source>
        <dbReference type="ARBA" id="ARBA00022723"/>
    </source>
</evidence>
<dbReference type="PANTHER" id="PTHR47953:SF5">
    <property type="entry name" value="CYTOCHROME P450 71AV8-LIKE"/>
    <property type="match status" value="1"/>
</dbReference>
<name>A0ABR2MBS6_9ASPA</name>
<evidence type="ECO:0000313" key="7">
    <source>
        <dbReference type="EMBL" id="KAK8961327.1"/>
    </source>
</evidence>
<sequence>MRDPTYWKDPETFNMERVKTDEQDFNASRFQYLPYGGGRRICTGINFGMASIEIILVNLIYHFDWELPGGMRVEELDMEETMGLALTRKNPLYLVATPHHKII</sequence>
<dbReference type="InterPro" id="IPR036396">
    <property type="entry name" value="Cyt_P450_sf"/>
</dbReference>
<keyword evidence="4" id="KW-0560">Oxidoreductase</keyword>
<keyword evidence="2" id="KW-0349">Heme</keyword>
<evidence type="ECO:0000256" key="4">
    <source>
        <dbReference type="ARBA" id="ARBA00023002"/>
    </source>
</evidence>
<keyword evidence="5" id="KW-0408">Iron</keyword>
<dbReference type="Pfam" id="PF00067">
    <property type="entry name" value="p450"/>
    <property type="match status" value="1"/>
</dbReference>
<protein>
    <submittedName>
        <fullName evidence="7">Cytochrome P450 71D7</fullName>
    </submittedName>
</protein>
<proteinExistence type="inferred from homology"/>
<reference evidence="7 8" key="1">
    <citation type="journal article" date="2022" name="Nat. Plants">
        <title>Genomes of leafy and leafless Platanthera orchids illuminate the evolution of mycoheterotrophy.</title>
        <authorList>
            <person name="Li M.H."/>
            <person name="Liu K.W."/>
            <person name="Li Z."/>
            <person name="Lu H.C."/>
            <person name="Ye Q.L."/>
            <person name="Zhang D."/>
            <person name="Wang J.Y."/>
            <person name="Li Y.F."/>
            <person name="Zhong Z.M."/>
            <person name="Liu X."/>
            <person name="Yu X."/>
            <person name="Liu D.K."/>
            <person name="Tu X.D."/>
            <person name="Liu B."/>
            <person name="Hao Y."/>
            <person name="Liao X.Y."/>
            <person name="Jiang Y.T."/>
            <person name="Sun W.H."/>
            <person name="Chen J."/>
            <person name="Chen Y.Q."/>
            <person name="Ai Y."/>
            <person name="Zhai J.W."/>
            <person name="Wu S.S."/>
            <person name="Zhou Z."/>
            <person name="Hsiao Y.Y."/>
            <person name="Wu W.L."/>
            <person name="Chen Y.Y."/>
            <person name="Lin Y.F."/>
            <person name="Hsu J.L."/>
            <person name="Li C.Y."/>
            <person name="Wang Z.W."/>
            <person name="Zhao X."/>
            <person name="Zhong W.Y."/>
            <person name="Ma X.K."/>
            <person name="Ma L."/>
            <person name="Huang J."/>
            <person name="Chen G.Z."/>
            <person name="Huang M.Z."/>
            <person name="Huang L."/>
            <person name="Peng D.H."/>
            <person name="Luo Y.B."/>
            <person name="Zou S.Q."/>
            <person name="Chen S.P."/>
            <person name="Lan S."/>
            <person name="Tsai W.C."/>
            <person name="Van de Peer Y."/>
            <person name="Liu Z.J."/>
        </authorList>
    </citation>
    <scope>NUCLEOTIDE SEQUENCE [LARGE SCALE GENOMIC DNA]</scope>
    <source>
        <strain evidence="7">Lor288</strain>
    </source>
</reference>
<evidence type="ECO:0000256" key="6">
    <source>
        <dbReference type="ARBA" id="ARBA00023033"/>
    </source>
</evidence>
<dbReference type="Gene3D" id="1.10.630.10">
    <property type="entry name" value="Cytochrome P450"/>
    <property type="match status" value="1"/>
</dbReference>
<keyword evidence="8" id="KW-1185">Reference proteome</keyword>
<accession>A0ABR2MBS6</accession>
<keyword evidence="3" id="KW-0479">Metal-binding</keyword>
<dbReference type="InterPro" id="IPR052306">
    <property type="entry name" value="CYP450_71D"/>
</dbReference>
<dbReference type="Proteomes" id="UP001412067">
    <property type="component" value="Unassembled WGS sequence"/>
</dbReference>
<dbReference type="EMBL" id="JBBWWR010000009">
    <property type="protein sequence ID" value="KAK8961327.1"/>
    <property type="molecule type" value="Genomic_DNA"/>
</dbReference>
<evidence type="ECO:0000313" key="8">
    <source>
        <dbReference type="Proteomes" id="UP001412067"/>
    </source>
</evidence>
<keyword evidence="6" id="KW-0503">Monooxygenase</keyword>
<comment type="similarity">
    <text evidence="1">Belongs to the cytochrome P450 family.</text>
</comment>
<evidence type="ECO:0000256" key="2">
    <source>
        <dbReference type="ARBA" id="ARBA00022617"/>
    </source>
</evidence>
<dbReference type="SUPFAM" id="SSF48264">
    <property type="entry name" value="Cytochrome P450"/>
    <property type="match status" value="1"/>
</dbReference>
<dbReference type="PRINTS" id="PR00465">
    <property type="entry name" value="EP450IV"/>
</dbReference>
<gene>
    <name evidence="7" type="primary">CYP71D7</name>
    <name evidence="7" type="ORF">KSP40_PGU018544</name>
</gene>
<comment type="caution">
    <text evidence="7">The sequence shown here is derived from an EMBL/GenBank/DDBJ whole genome shotgun (WGS) entry which is preliminary data.</text>
</comment>
<organism evidence="7 8">
    <name type="scientific">Platanthera guangdongensis</name>
    <dbReference type="NCBI Taxonomy" id="2320717"/>
    <lineage>
        <taxon>Eukaryota</taxon>
        <taxon>Viridiplantae</taxon>
        <taxon>Streptophyta</taxon>
        <taxon>Embryophyta</taxon>
        <taxon>Tracheophyta</taxon>
        <taxon>Spermatophyta</taxon>
        <taxon>Magnoliopsida</taxon>
        <taxon>Liliopsida</taxon>
        <taxon>Asparagales</taxon>
        <taxon>Orchidaceae</taxon>
        <taxon>Orchidoideae</taxon>
        <taxon>Orchideae</taxon>
        <taxon>Orchidinae</taxon>
        <taxon>Platanthera</taxon>
    </lineage>
</organism>
<evidence type="ECO:0000256" key="1">
    <source>
        <dbReference type="ARBA" id="ARBA00010617"/>
    </source>
</evidence>
<evidence type="ECO:0000256" key="5">
    <source>
        <dbReference type="ARBA" id="ARBA00023004"/>
    </source>
</evidence>